<gene>
    <name evidence="2" type="ORF">GWR21_06145</name>
</gene>
<dbReference type="Proteomes" id="UP000476411">
    <property type="component" value="Chromosome"/>
</dbReference>
<evidence type="ECO:0000313" key="2">
    <source>
        <dbReference type="EMBL" id="QHS59183.1"/>
    </source>
</evidence>
<keyword evidence="1" id="KW-1133">Transmembrane helix</keyword>
<dbReference type="EMBL" id="CP048113">
    <property type="protein sequence ID" value="QHS59183.1"/>
    <property type="molecule type" value="Genomic_DNA"/>
</dbReference>
<accession>A0A6B9ZF59</accession>
<dbReference type="KEGG" id="chih:GWR21_06145"/>
<name>A0A6B9ZF59_9BACT</name>
<organism evidence="2 3">
    <name type="scientific">Chitinophaga agri</name>
    <dbReference type="NCBI Taxonomy" id="2703787"/>
    <lineage>
        <taxon>Bacteria</taxon>
        <taxon>Pseudomonadati</taxon>
        <taxon>Bacteroidota</taxon>
        <taxon>Chitinophagia</taxon>
        <taxon>Chitinophagales</taxon>
        <taxon>Chitinophagaceae</taxon>
        <taxon>Chitinophaga</taxon>
    </lineage>
</organism>
<reference evidence="2 3" key="1">
    <citation type="submission" date="2020-01" db="EMBL/GenBank/DDBJ databases">
        <title>Complete genome sequence of Chitinophaga sp. H33E-04 isolated from quinoa roots.</title>
        <authorList>
            <person name="Weon H.-Y."/>
            <person name="Lee S.A."/>
        </authorList>
    </citation>
    <scope>NUCLEOTIDE SEQUENCE [LARGE SCALE GENOMIC DNA]</scope>
    <source>
        <strain evidence="2 3">H33E-04</strain>
    </source>
</reference>
<feature type="transmembrane region" description="Helical" evidence="1">
    <location>
        <begin position="29"/>
        <end position="49"/>
    </location>
</feature>
<feature type="transmembrane region" description="Helical" evidence="1">
    <location>
        <begin position="56"/>
        <end position="85"/>
    </location>
</feature>
<sequence length="176" mass="20769">MKQQTQIILTICFAFYLIVFLLTDISLTGFWTDVIFSVLLSFLAFRIVFKSKTKKLWLTIILKTTNVFCLLIIFGILGSFMNFFFIDTFKLRSFYYQSVDGRLFNAYFKPVGAYSGGYGNFWITETPKYFPLIEWGVYWNRTIHHDFNDDMFDGSPIDNYEVVRGYIKSEVINEQE</sequence>
<keyword evidence="1" id="KW-0472">Membrane</keyword>
<protein>
    <submittedName>
        <fullName evidence="2">Uncharacterized protein</fullName>
    </submittedName>
</protein>
<evidence type="ECO:0000256" key="1">
    <source>
        <dbReference type="SAM" id="Phobius"/>
    </source>
</evidence>
<keyword evidence="1" id="KW-0812">Transmembrane</keyword>
<proteinExistence type="predicted"/>
<keyword evidence="3" id="KW-1185">Reference proteome</keyword>
<feature type="transmembrane region" description="Helical" evidence="1">
    <location>
        <begin position="7"/>
        <end position="23"/>
    </location>
</feature>
<evidence type="ECO:0000313" key="3">
    <source>
        <dbReference type="Proteomes" id="UP000476411"/>
    </source>
</evidence>
<dbReference type="RefSeq" id="WP_162330882.1">
    <property type="nucleotide sequence ID" value="NZ_CP048113.1"/>
</dbReference>
<dbReference type="AlphaFoldDB" id="A0A6B9ZF59"/>